<name>A0ACC8XCF1_9FIRM</name>
<dbReference type="Proteomes" id="UP000188605">
    <property type="component" value="Unassembled WGS sequence"/>
</dbReference>
<comment type="caution">
    <text evidence="1">The sequence shown here is derived from an EMBL/GenBank/DDBJ whole genome shotgun (WGS) entry which is preliminary data.</text>
</comment>
<reference evidence="1" key="1">
    <citation type="submission" date="2016-08" db="EMBL/GenBank/DDBJ databases">
        <authorList>
            <person name="Ngugi D.K."/>
            <person name="Miyake S."/>
            <person name="Stingl U."/>
        </authorList>
    </citation>
    <scope>NUCLEOTIDE SEQUENCE</scope>
    <source>
        <strain evidence="1">SCG-B11WGA-EpuloA1</strain>
    </source>
</reference>
<keyword evidence="2" id="KW-1185">Reference proteome</keyword>
<gene>
    <name evidence="1" type="ORF">AN396_05395</name>
</gene>
<evidence type="ECO:0000313" key="1">
    <source>
        <dbReference type="EMBL" id="ONI40615.1"/>
    </source>
</evidence>
<protein>
    <submittedName>
        <fullName evidence="1">Amidohydrolase</fullName>
    </submittedName>
</protein>
<dbReference type="EMBL" id="LJDB01000047">
    <property type="protein sequence ID" value="ONI40615.1"/>
    <property type="molecule type" value="Genomic_DNA"/>
</dbReference>
<sequence>MIAIKGGTVITITNGVLENAVILVEEGKIKAIGTNVEIPEDAQIIDASKHYVMPGLIDAHTHISTFNEPGTFRGPYDGNEMSSPITPYVRAMDALNPDDYAIDKVRDAGFTTVCTLPGSANVIGGTGITFKLRGKTAAEMIIEGTEQMKMALGENPRGVYGKDGKMPMTRMGVAGILRKTLAEAKVYSDKLKEGAEPKFDFAMESLVKVVRGEMKVRIHAHRADDIMTGVRVAEEFNLDYSIEHATEGYKIADILAEKRVVCVVGPILKAPSKQELHERTPEVAGILRKAGVPICITADTASETAWLPARIGHLMRRGLEEKDAFEAITLAPAKLLGVDDKVGSLEVGKDADIAIFDGHPFSSLSLCNLVMIDGVIYRNTLEQ</sequence>
<proteinExistence type="predicted"/>
<organism evidence="1 2">
    <name type="scientific">Candidatus Epulonipiscium fishelsonii</name>
    <dbReference type="NCBI Taxonomy" id="77094"/>
    <lineage>
        <taxon>Bacteria</taxon>
        <taxon>Bacillati</taxon>
        <taxon>Bacillota</taxon>
        <taxon>Clostridia</taxon>
        <taxon>Lachnospirales</taxon>
        <taxon>Lachnospiraceae</taxon>
        <taxon>Candidatus Epulonipiscium</taxon>
    </lineage>
</organism>
<evidence type="ECO:0000313" key="2">
    <source>
        <dbReference type="Proteomes" id="UP000188605"/>
    </source>
</evidence>
<accession>A0ACC8XCF1</accession>